<dbReference type="PROSITE" id="PS50297">
    <property type="entry name" value="ANK_REP_REGION"/>
    <property type="match status" value="3"/>
</dbReference>
<dbReference type="Pfam" id="PF12796">
    <property type="entry name" value="Ank_2"/>
    <property type="match status" value="4"/>
</dbReference>
<protein>
    <submittedName>
        <fullName evidence="5">Uncharacterized protein</fullName>
    </submittedName>
</protein>
<feature type="repeat" description="ANK" evidence="3">
    <location>
        <begin position="384"/>
        <end position="409"/>
    </location>
</feature>
<dbReference type="Proteomes" id="UP000191691">
    <property type="component" value="Unassembled WGS sequence"/>
</dbReference>
<reference evidence="6" key="1">
    <citation type="journal article" date="2017" name="Nat. Microbiol.">
        <title>Global analysis of biosynthetic gene clusters reveals vast potential of secondary metabolite production in Penicillium species.</title>
        <authorList>
            <person name="Nielsen J.C."/>
            <person name="Grijseels S."/>
            <person name="Prigent S."/>
            <person name="Ji B."/>
            <person name="Dainat J."/>
            <person name="Nielsen K.F."/>
            <person name="Frisvad J.C."/>
            <person name="Workman M."/>
            <person name="Nielsen J."/>
        </authorList>
    </citation>
    <scope>NUCLEOTIDE SEQUENCE [LARGE SCALE GENOMIC DNA]</scope>
    <source>
        <strain evidence="6">IBT 13039</strain>
    </source>
</reference>
<accession>A0A1V6WDA7</accession>
<keyword evidence="2 3" id="KW-0040">ANK repeat</keyword>
<dbReference type="Gene3D" id="1.25.40.20">
    <property type="entry name" value="Ankyrin repeat-containing domain"/>
    <property type="match status" value="3"/>
</dbReference>
<feature type="non-terminal residue" evidence="5">
    <location>
        <position position="1"/>
    </location>
</feature>
<dbReference type="SMART" id="SM00248">
    <property type="entry name" value="ANK"/>
    <property type="match status" value="16"/>
</dbReference>
<dbReference type="PROSITE" id="PS50088">
    <property type="entry name" value="ANK_REPEAT"/>
    <property type="match status" value="4"/>
</dbReference>
<dbReference type="InterPro" id="IPR036770">
    <property type="entry name" value="Ankyrin_rpt-contain_sf"/>
</dbReference>
<comment type="caution">
    <text evidence="5">The sequence shown here is derived from an EMBL/GenBank/DDBJ whole genome shotgun (WGS) entry which is preliminary data.</text>
</comment>
<dbReference type="PANTHER" id="PTHR24198:SF165">
    <property type="entry name" value="ANKYRIN REPEAT-CONTAINING PROTEIN-RELATED"/>
    <property type="match status" value="1"/>
</dbReference>
<evidence type="ECO:0000256" key="4">
    <source>
        <dbReference type="SAM" id="MobiDB-lite"/>
    </source>
</evidence>
<keyword evidence="1" id="KW-0677">Repeat</keyword>
<dbReference type="STRING" id="60175.A0A1V6WDA7"/>
<sequence>TPEPPLGFLGPTRLLEALEPKPFLDCPRYFLPRVSQRPPSPGSNSTGSKSYSRSSEAEYSNMDLLNLPNEILFCIADSLDQARDLLALACLNRAANNLFLDSLYRFNVRRQRSSSLFWGVRRGKLEFVEMMLRDYQADANTINGRSRTPIFYAIRTKNETMIRTLLFDKRADIDWQDHRGQTPLVYAIERNLLPTASFLMDFDPRLNIMDIKIRSAIWYAIAFCDKDLVRVLMERGSDIRTPDYKGFSPLGFAIAKKIPRITRLLLLHSDPNSRKGLLDDVTIRNRLLRQAVQASLHDVIALVVAHGADPNSRNRDGQSLLHQATKNGDAEVVQHLLAYDEISINATDRQSCTLLHIAAEYGCTSVAKCLLAKCGIDCNARDSYGRTAFHIAAEYGNKSITGLLLAYGAVDINAPDANGATALCLGAAAKHTPIALQILAEDHVDVNMVGQIGRTALHHAARTGNIPIACVLLATEDLDPNIRDDQGWPPLTYAAFNGDLRMVELFLARGDIQANVQQAPPLFHAAKQGHVEVVRRLLQFDTIDVNQQFWNSSPLCVTSEMGHPDVTRLLLEHTTPPDTNLKTYMGDTALSLAAYHGHLTIINLLLEASELDVAATDKFGDTALCKAARNGHEQVVKRLYRDTRARCASDVKRAIKATSNCRIALYLEGHLNEEGNFCTWP</sequence>
<dbReference type="OMA" id="HANINHQ"/>
<feature type="repeat" description="ANK" evidence="3">
    <location>
        <begin position="452"/>
        <end position="485"/>
    </location>
</feature>
<gene>
    <name evidence="5" type="ORF">PENNAL_c0295G11129</name>
</gene>
<dbReference type="InterPro" id="IPR002110">
    <property type="entry name" value="Ankyrin_rpt"/>
</dbReference>
<evidence type="ECO:0000256" key="2">
    <source>
        <dbReference type="ARBA" id="ARBA00023043"/>
    </source>
</evidence>
<dbReference type="EMBL" id="MOOB01000295">
    <property type="protein sequence ID" value="OQE60829.1"/>
    <property type="molecule type" value="Genomic_DNA"/>
</dbReference>
<keyword evidence="6" id="KW-1185">Reference proteome</keyword>
<evidence type="ECO:0000256" key="3">
    <source>
        <dbReference type="PROSITE-ProRule" id="PRU00023"/>
    </source>
</evidence>
<feature type="repeat" description="ANK" evidence="3">
    <location>
        <begin position="316"/>
        <end position="349"/>
    </location>
</feature>
<name>A0A1V6WDA7_PENNA</name>
<organism evidence="5 6">
    <name type="scientific">Penicillium nalgiovense</name>
    <dbReference type="NCBI Taxonomy" id="60175"/>
    <lineage>
        <taxon>Eukaryota</taxon>
        <taxon>Fungi</taxon>
        <taxon>Dikarya</taxon>
        <taxon>Ascomycota</taxon>
        <taxon>Pezizomycotina</taxon>
        <taxon>Eurotiomycetes</taxon>
        <taxon>Eurotiomycetidae</taxon>
        <taxon>Eurotiales</taxon>
        <taxon>Aspergillaceae</taxon>
        <taxon>Penicillium</taxon>
    </lineage>
</organism>
<evidence type="ECO:0000313" key="5">
    <source>
        <dbReference type="EMBL" id="OQE60829.1"/>
    </source>
</evidence>
<evidence type="ECO:0000256" key="1">
    <source>
        <dbReference type="ARBA" id="ARBA00022737"/>
    </source>
</evidence>
<dbReference type="Pfam" id="PF00023">
    <property type="entry name" value="Ank"/>
    <property type="match status" value="1"/>
</dbReference>
<feature type="compositionally biased region" description="Polar residues" evidence="4">
    <location>
        <begin position="42"/>
        <end position="53"/>
    </location>
</feature>
<proteinExistence type="predicted"/>
<feature type="region of interest" description="Disordered" evidence="4">
    <location>
        <begin position="34"/>
        <end position="53"/>
    </location>
</feature>
<evidence type="ECO:0000313" key="6">
    <source>
        <dbReference type="Proteomes" id="UP000191691"/>
    </source>
</evidence>
<dbReference type="PANTHER" id="PTHR24198">
    <property type="entry name" value="ANKYRIN REPEAT AND PROTEIN KINASE DOMAIN-CONTAINING PROTEIN"/>
    <property type="match status" value="1"/>
</dbReference>
<dbReference type="SUPFAM" id="SSF48403">
    <property type="entry name" value="Ankyrin repeat"/>
    <property type="match status" value="2"/>
</dbReference>
<feature type="repeat" description="ANK" evidence="3">
    <location>
        <begin position="585"/>
        <end position="607"/>
    </location>
</feature>
<dbReference type="AlphaFoldDB" id="A0A1V6WDA7"/>